<organism evidence="4 5">
    <name type="scientific">Chlamydomonas reinhardtii</name>
    <name type="common">Chlamydomonas smithii</name>
    <dbReference type="NCBI Taxonomy" id="3055"/>
    <lineage>
        <taxon>Eukaryota</taxon>
        <taxon>Viridiplantae</taxon>
        <taxon>Chlorophyta</taxon>
        <taxon>core chlorophytes</taxon>
        <taxon>Chlorophyceae</taxon>
        <taxon>CS clade</taxon>
        <taxon>Chlamydomonadales</taxon>
        <taxon>Chlamydomonadaceae</taxon>
        <taxon>Chlamydomonas</taxon>
    </lineage>
</organism>
<dbReference type="KEGG" id="cre:CHLRE_17g731350v5"/>
<evidence type="ECO:0000313" key="5">
    <source>
        <dbReference type="Proteomes" id="UP000006906"/>
    </source>
</evidence>
<dbReference type="OMA" id="GAQTPVM"/>
<keyword evidence="5" id="KW-1185">Reference proteome</keyword>
<dbReference type="STRING" id="3055.A0A2K3CQZ5"/>
<name>A0A2K3CQZ5_CHLRE</name>
<dbReference type="InterPro" id="IPR002347">
    <property type="entry name" value="SDR_fam"/>
</dbReference>
<evidence type="ECO:0000313" key="4">
    <source>
        <dbReference type="EMBL" id="PNW70706.1"/>
    </source>
</evidence>
<dbReference type="RefSeq" id="XP_001701537.2">
    <property type="nucleotide sequence ID" value="XM_001701485.2"/>
</dbReference>
<evidence type="ECO:0000256" key="3">
    <source>
        <dbReference type="ARBA" id="ARBA00023002"/>
    </source>
</evidence>
<dbReference type="PaxDb" id="3055-EDO97414"/>
<dbReference type="GO" id="GO:0016491">
    <property type="term" value="F:oxidoreductase activity"/>
    <property type="evidence" value="ECO:0007669"/>
    <property type="project" value="UniProtKB-KW"/>
</dbReference>
<accession>A0A2K3CQZ5</accession>
<dbReference type="EMBL" id="CM008978">
    <property type="protein sequence ID" value="PNW70706.1"/>
    <property type="molecule type" value="Genomic_DNA"/>
</dbReference>
<dbReference type="FunCoup" id="A0A2K3CQZ5">
    <property type="interactions" value="481"/>
</dbReference>
<dbReference type="Proteomes" id="UP000006906">
    <property type="component" value="Chromosome 17"/>
</dbReference>
<evidence type="ECO:0000256" key="2">
    <source>
        <dbReference type="ARBA" id="ARBA00022857"/>
    </source>
</evidence>
<dbReference type="PANTHER" id="PTHR43963:SF6">
    <property type="entry name" value="CHAIN DEHYDROGENASE FAMILY PROTEIN, PUTATIVE (AFU_ORTHOLOGUE AFUA_3G15350)-RELATED"/>
    <property type="match status" value="1"/>
</dbReference>
<dbReference type="InterPro" id="IPR036291">
    <property type="entry name" value="NAD(P)-bd_dom_sf"/>
</dbReference>
<keyword evidence="3" id="KW-0560">Oxidoreductase</keyword>
<dbReference type="Pfam" id="PF00106">
    <property type="entry name" value="adh_short"/>
    <property type="match status" value="2"/>
</dbReference>
<dbReference type="PANTHER" id="PTHR43963">
    <property type="entry name" value="CARBONYL REDUCTASE 1-RELATED"/>
    <property type="match status" value="1"/>
</dbReference>
<reference evidence="4 5" key="1">
    <citation type="journal article" date="2007" name="Science">
        <title>The Chlamydomonas genome reveals the evolution of key animal and plant functions.</title>
        <authorList>
            <person name="Merchant S.S."/>
            <person name="Prochnik S.E."/>
            <person name="Vallon O."/>
            <person name="Harris E.H."/>
            <person name="Karpowicz S.J."/>
            <person name="Witman G.B."/>
            <person name="Terry A."/>
            <person name="Salamov A."/>
            <person name="Fritz-Laylin L.K."/>
            <person name="Marechal-Drouard L."/>
            <person name="Marshall W.F."/>
            <person name="Qu L.H."/>
            <person name="Nelson D.R."/>
            <person name="Sanderfoot A.A."/>
            <person name="Spalding M.H."/>
            <person name="Kapitonov V.V."/>
            <person name="Ren Q."/>
            <person name="Ferris P."/>
            <person name="Lindquist E."/>
            <person name="Shapiro H."/>
            <person name="Lucas S.M."/>
            <person name="Grimwood J."/>
            <person name="Schmutz J."/>
            <person name="Cardol P."/>
            <person name="Cerutti H."/>
            <person name="Chanfreau G."/>
            <person name="Chen C.L."/>
            <person name="Cognat V."/>
            <person name="Croft M.T."/>
            <person name="Dent R."/>
            <person name="Dutcher S."/>
            <person name="Fernandez E."/>
            <person name="Fukuzawa H."/>
            <person name="Gonzalez-Ballester D."/>
            <person name="Gonzalez-Halphen D."/>
            <person name="Hallmann A."/>
            <person name="Hanikenne M."/>
            <person name="Hippler M."/>
            <person name="Inwood W."/>
            <person name="Jabbari K."/>
            <person name="Kalanon M."/>
            <person name="Kuras R."/>
            <person name="Lefebvre P.A."/>
            <person name="Lemaire S.D."/>
            <person name="Lobanov A.V."/>
            <person name="Lohr M."/>
            <person name="Manuell A."/>
            <person name="Meier I."/>
            <person name="Mets L."/>
            <person name="Mittag M."/>
            <person name="Mittelmeier T."/>
            <person name="Moroney J.V."/>
            <person name="Moseley J."/>
            <person name="Napoli C."/>
            <person name="Nedelcu A.M."/>
            <person name="Niyogi K."/>
            <person name="Novoselov S.V."/>
            <person name="Paulsen I.T."/>
            <person name="Pazour G."/>
            <person name="Purton S."/>
            <person name="Ral J.P."/>
            <person name="Riano-Pachon D.M."/>
            <person name="Riekhof W."/>
            <person name="Rymarquis L."/>
            <person name="Schroda M."/>
            <person name="Stern D."/>
            <person name="Umen J."/>
            <person name="Willows R."/>
            <person name="Wilson N."/>
            <person name="Zimmer S.L."/>
            <person name="Allmer J."/>
            <person name="Balk J."/>
            <person name="Bisova K."/>
            <person name="Chen C.J."/>
            <person name="Elias M."/>
            <person name="Gendler K."/>
            <person name="Hauser C."/>
            <person name="Lamb M.R."/>
            <person name="Ledford H."/>
            <person name="Long J.C."/>
            <person name="Minagawa J."/>
            <person name="Page M.D."/>
            <person name="Pan J."/>
            <person name="Pootakham W."/>
            <person name="Roje S."/>
            <person name="Rose A."/>
            <person name="Stahlberg E."/>
            <person name="Terauchi A.M."/>
            <person name="Yang P."/>
            <person name="Ball S."/>
            <person name="Bowler C."/>
            <person name="Dieckmann C.L."/>
            <person name="Gladyshev V.N."/>
            <person name="Green P."/>
            <person name="Jorgensen R."/>
            <person name="Mayfield S."/>
            <person name="Mueller-Roeber B."/>
            <person name="Rajamani S."/>
            <person name="Sayre R.T."/>
            <person name="Brokstein P."/>
            <person name="Dubchak I."/>
            <person name="Goodstein D."/>
            <person name="Hornick L."/>
            <person name="Huang Y.W."/>
            <person name="Jhaveri J."/>
            <person name="Luo Y."/>
            <person name="Martinez D."/>
            <person name="Ngau W.C."/>
            <person name="Otillar B."/>
            <person name="Poliakov A."/>
            <person name="Porter A."/>
            <person name="Szajkowski L."/>
            <person name="Werner G."/>
            <person name="Zhou K."/>
            <person name="Grigoriev I.V."/>
            <person name="Rokhsar D.S."/>
            <person name="Grossman A.R."/>
        </authorList>
    </citation>
    <scope>NUCLEOTIDE SEQUENCE [LARGE SCALE GENOMIC DNA]</scope>
    <source>
        <strain evidence="5">CC-503</strain>
    </source>
</reference>
<sequence>MLQSTRCATPTTPHAVSATRAARIVPRAFFSRLGSVLSALRPSQAGMALATEKWWDANTVAVVTGSNKGIGFEAARMLAEQGLTVVLTSRDIEQGKAAVAKIKEAAPGARVLLRQLDLANAASVDSFATWLEQETGGLTILINNAGFAYKGNIFGADEAQTTININFAGTRHLTEKLVPLLQGPCPRIINVSSRAGLRSIVKDKELLGRLTAATSPDQLAAMADEFVAGIRDGTYGKQGWPGSMYGTSKLLVSLWTAQLAAQLQGRHVMVNAMCPGWCRTDMSSQRGTKSAAEGADTAVWLALRSPKDFVTGGFWGERSSISW</sequence>
<dbReference type="ExpressionAtlas" id="A0A2K3CQZ5">
    <property type="expression patterns" value="differential"/>
</dbReference>
<keyword evidence="2" id="KW-0521">NADP</keyword>
<protein>
    <submittedName>
        <fullName evidence="4">Uncharacterized protein</fullName>
    </submittedName>
</protein>
<dbReference type="Gramene" id="PNW70706">
    <property type="protein sequence ID" value="PNW70706"/>
    <property type="gene ID" value="CHLRE_17g731350v5"/>
</dbReference>
<comment type="similarity">
    <text evidence="1">Belongs to the short-chain dehydrogenases/reductases (SDR) family.</text>
</comment>
<dbReference type="OrthoDB" id="1933717at2759"/>
<dbReference type="GeneID" id="5727080"/>
<gene>
    <name evidence="4" type="ORF">CHLRE_17g731350v5</name>
</gene>
<dbReference type="PRINTS" id="PR00081">
    <property type="entry name" value="GDHRDH"/>
</dbReference>
<dbReference type="AlphaFoldDB" id="A0A2K3CQZ5"/>
<evidence type="ECO:0000256" key="1">
    <source>
        <dbReference type="ARBA" id="ARBA00006484"/>
    </source>
</evidence>
<dbReference type="InParanoid" id="A0A2K3CQZ5"/>
<dbReference type="SUPFAM" id="SSF51735">
    <property type="entry name" value="NAD(P)-binding Rossmann-fold domains"/>
    <property type="match status" value="1"/>
</dbReference>
<proteinExistence type="inferred from homology"/>
<dbReference type="Gene3D" id="3.40.50.720">
    <property type="entry name" value="NAD(P)-binding Rossmann-like Domain"/>
    <property type="match status" value="1"/>
</dbReference>